<comment type="similarity">
    <text evidence="1">Belongs to the bacterial ribosomal protein bS1 family.</text>
</comment>
<dbReference type="GO" id="GO:0003735">
    <property type="term" value="F:structural constituent of ribosome"/>
    <property type="evidence" value="ECO:0007669"/>
    <property type="project" value="TreeGrafter"/>
</dbReference>
<feature type="coiled-coil region" evidence="4">
    <location>
        <begin position="1142"/>
        <end position="1169"/>
    </location>
</feature>
<evidence type="ECO:0000256" key="4">
    <source>
        <dbReference type="SAM" id="Coils"/>
    </source>
</evidence>
<dbReference type="InterPro" id="IPR050437">
    <property type="entry name" value="Ribos_protein_bS1-like"/>
</dbReference>
<dbReference type="SUPFAM" id="SSF82153">
    <property type="entry name" value="FAS1 domain"/>
    <property type="match status" value="1"/>
</dbReference>
<accession>A0AAD8PHC1</accession>
<name>A0AAD8PHC1_BABGI</name>
<feature type="region of interest" description="Disordered" evidence="5">
    <location>
        <begin position="866"/>
        <end position="885"/>
    </location>
</feature>
<dbReference type="SMART" id="SM00316">
    <property type="entry name" value="S1"/>
    <property type="match status" value="2"/>
</dbReference>
<dbReference type="GO" id="GO:1990904">
    <property type="term" value="C:ribonucleoprotein complex"/>
    <property type="evidence" value="ECO:0007669"/>
    <property type="project" value="UniProtKB-KW"/>
</dbReference>
<dbReference type="GO" id="GO:0006412">
    <property type="term" value="P:translation"/>
    <property type="evidence" value="ECO:0007669"/>
    <property type="project" value="TreeGrafter"/>
</dbReference>
<feature type="region of interest" description="Disordered" evidence="5">
    <location>
        <begin position="790"/>
        <end position="850"/>
    </location>
</feature>
<evidence type="ECO:0000256" key="5">
    <source>
        <dbReference type="SAM" id="MobiDB-lite"/>
    </source>
</evidence>
<dbReference type="GO" id="GO:0003729">
    <property type="term" value="F:mRNA binding"/>
    <property type="evidence" value="ECO:0007669"/>
    <property type="project" value="TreeGrafter"/>
</dbReference>
<evidence type="ECO:0000256" key="3">
    <source>
        <dbReference type="ARBA" id="ARBA00023274"/>
    </source>
</evidence>
<dbReference type="PROSITE" id="PS50126">
    <property type="entry name" value="S1"/>
    <property type="match status" value="2"/>
</dbReference>
<comment type="caution">
    <text evidence="7">The sequence shown here is derived from an EMBL/GenBank/DDBJ whole genome shotgun (WGS) entry which is preliminary data.</text>
</comment>
<evidence type="ECO:0000256" key="1">
    <source>
        <dbReference type="ARBA" id="ARBA00006767"/>
    </source>
</evidence>
<evidence type="ECO:0000313" key="8">
    <source>
        <dbReference type="Proteomes" id="UP001230268"/>
    </source>
</evidence>
<sequence length="1223" mass="139447">MNPRRPLHWGPRPINAGRLRGLTKDPEVINRKVYWHFEHQYIRRTVLNACQGVRFTRLFGGLLDPETVHGYGVSHELSLPGPFTGFIPVNSCMEEVLKHLSEASPECIVNFVRTHFTRDLWLHRDIIGSPAQPWLMYNSPRQAPESLLSLSGHTLSVENGGDVKLKQDYTLINGAKVEDLEREYIGFEAEEKKPPKCPLMTQYLSNRIVKAIVEHDMDMLMERSIDASGRPTHLQQKWKIRPHRKRLSPVLFRVGEKLKGRVAVTFPTYALVDVGSTSYGVLHARDMSEGWIDRVDHSISSGDDIVVIVKSIDEDGRFIRLSLLDLPKLESATGTPLERRPIHSFKVEETVSGVIRRRSPLGYYIDIGATVDGFLHTNDRKLPRKYTGVDRQPLRIGTHVPTLYIKSVDLIKNRIQLSENSISEEMEKRCMTGQETPEQQSLYSSGAQRSMLQKMQATDLETMKMIGGYDNLLEEVGGNRNSSTDYVMYLQNRKLRSELMRKRDSLHDDADNMTQEEFRKATKQYNELTMQIAELDDDAVEPPPFERTVYKYGEPGVWESRVYTPFDETNPRQYFEKMTDEVTSALRDVQGCSFNFKGVMDDDLNNAEKRGEFVDMLWAKFHQPPSNLSKIEDREPREPLLEDVEDLLPSSLLSDDGSSHLSRAPDPDEVIATLKSYNDPDADELADMIRGATGFNPFDHSPKLVDDDESALAGACAMVDDDITQWQSRLDKMYEDAGIDPVTAVTNTLAGKDVTFRKQSGEHGNLITDTVDDHNHLMGSIENVDDFVTGKDESQSEGNFVSPEVEGDSYDGPKYLGNSDAEDDYDWEHSHAESDGEFSESVDNEEDGTDEDYKKIAEEIFGPEKRLKSILSPTTNEEGDNAIKGEKNKVYLEQMDDNSCMDFEPGTPATVPKGTLEPDEELYRPSTLSDDVQDIIKEVRALTQDLDAPNQTVDTVPPSRSFVNRDTQSIKYDMYMKQHRYADPITRLYMMTKFPKRPLPKEAENTTDYEDSSYENGKESDYTTGCDTLNESQYEQVISDRYDFVNDSDDEFTLGSESGQEPVEESALKEARSLAKTIKNSDKRRRTLARMARKHLSAEEIEKHKIDNKDPEYMEELARVLRQGRERPKLTPYTYFPEGIDKAGLEEDKRTMNRRVRDANLKIAKLKRNKRFLHMLDRLGVNADDITFENIHLLLPQELVSERPLPYRRLVGIGETNIPDNKG</sequence>
<dbReference type="GO" id="GO:0005840">
    <property type="term" value="C:ribosome"/>
    <property type="evidence" value="ECO:0007669"/>
    <property type="project" value="UniProtKB-KW"/>
</dbReference>
<feature type="compositionally biased region" description="Acidic residues" evidence="5">
    <location>
        <begin position="835"/>
        <end position="850"/>
    </location>
</feature>
<dbReference type="PANTHER" id="PTHR10724">
    <property type="entry name" value="30S RIBOSOMAL PROTEIN S1"/>
    <property type="match status" value="1"/>
</dbReference>
<keyword evidence="4" id="KW-0175">Coiled coil</keyword>
<keyword evidence="2" id="KW-0689">Ribosomal protein</keyword>
<dbReference type="Gene3D" id="2.40.50.140">
    <property type="entry name" value="Nucleic acid-binding proteins"/>
    <property type="match status" value="2"/>
</dbReference>
<dbReference type="InterPro" id="IPR036378">
    <property type="entry name" value="FAS1_dom_sf"/>
</dbReference>
<evidence type="ECO:0000313" key="7">
    <source>
        <dbReference type="EMBL" id="KAK1445177.1"/>
    </source>
</evidence>
<feature type="domain" description="S1 motif" evidence="6">
    <location>
        <begin position="255"/>
        <end position="324"/>
    </location>
</feature>
<protein>
    <recommendedName>
        <fullName evidence="6">S1 motif domain-containing protein</fullName>
    </recommendedName>
</protein>
<gene>
    <name evidence="7" type="ORF">BgAZ_110830</name>
</gene>
<proteinExistence type="inferred from homology"/>
<feature type="coiled-coil region" evidence="4">
    <location>
        <begin position="496"/>
        <end position="538"/>
    </location>
</feature>
<dbReference type="SUPFAM" id="SSF50249">
    <property type="entry name" value="Nucleic acid-binding proteins"/>
    <property type="match status" value="1"/>
</dbReference>
<evidence type="ECO:0000256" key="2">
    <source>
        <dbReference type="ARBA" id="ARBA00022980"/>
    </source>
</evidence>
<keyword evidence="8" id="KW-1185">Reference proteome</keyword>
<organism evidence="7 8">
    <name type="scientific">Babesia gibsoni</name>
    <dbReference type="NCBI Taxonomy" id="33632"/>
    <lineage>
        <taxon>Eukaryota</taxon>
        <taxon>Sar</taxon>
        <taxon>Alveolata</taxon>
        <taxon>Apicomplexa</taxon>
        <taxon>Aconoidasida</taxon>
        <taxon>Piroplasmida</taxon>
        <taxon>Babesiidae</taxon>
        <taxon>Babesia</taxon>
    </lineage>
</organism>
<dbReference type="CDD" id="cd00164">
    <property type="entry name" value="S1_like"/>
    <property type="match status" value="1"/>
</dbReference>
<dbReference type="InterPro" id="IPR003029">
    <property type="entry name" value="S1_domain"/>
</dbReference>
<reference evidence="7" key="1">
    <citation type="submission" date="2023-08" db="EMBL/GenBank/DDBJ databases">
        <title>Draft sequence of the Babesia gibsoni genome.</title>
        <authorList>
            <person name="Yamagishi J.Y."/>
            <person name="Xuan X.X."/>
        </authorList>
    </citation>
    <scope>NUCLEOTIDE SEQUENCE</scope>
    <source>
        <strain evidence="7">Azabu</strain>
    </source>
</reference>
<dbReference type="PANTHER" id="PTHR10724:SF7">
    <property type="entry name" value="SMALL RIBOSOMAL SUBUNIT PROTEIN BS1C"/>
    <property type="match status" value="1"/>
</dbReference>
<dbReference type="Proteomes" id="UP001230268">
    <property type="component" value="Unassembled WGS sequence"/>
</dbReference>
<feature type="region of interest" description="Disordered" evidence="5">
    <location>
        <begin position="998"/>
        <end position="1023"/>
    </location>
</feature>
<evidence type="ECO:0000259" key="6">
    <source>
        <dbReference type="PROSITE" id="PS50126"/>
    </source>
</evidence>
<dbReference type="InterPro" id="IPR012340">
    <property type="entry name" value="NA-bd_OB-fold"/>
</dbReference>
<keyword evidence="3" id="KW-0687">Ribonucleoprotein</keyword>
<dbReference type="AlphaFoldDB" id="A0AAD8PHC1"/>
<feature type="domain" description="S1 motif" evidence="6">
    <location>
        <begin position="348"/>
        <end position="420"/>
    </location>
</feature>
<dbReference type="EMBL" id="JAVEPI010000001">
    <property type="protein sequence ID" value="KAK1445177.1"/>
    <property type="molecule type" value="Genomic_DNA"/>
</dbReference>